<organism evidence="8 9">
    <name type="scientific">Haliangium ochraceum (strain DSM 14365 / JCM 11303 / SMP-2)</name>
    <dbReference type="NCBI Taxonomy" id="502025"/>
    <lineage>
        <taxon>Bacteria</taxon>
        <taxon>Pseudomonadati</taxon>
        <taxon>Myxococcota</taxon>
        <taxon>Polyangia</taxon>
        <taxon>Haliangiales</taxon>
        <taxon>Kofleriaceae</taxon>
        <taxon>Haliangium</taxon>
    </lineage>
</organism>
<keyword evidence="2 5" id="KW-0132">Cell division</keyword>
<evidence type="ECO:0000256" key="6">
    <source>
        <dbReference type="PIRNR" id="PIRNR003101"/>
    </source>
</evidence>
<dbReference type="PIRSF" id="PIRSF003101">
    <property type="entry name" value="FtsA"/>
    <property type="match status" value="1"/>
</dbReference>
<keyword evidence="3 5" id="KW-0472">Membrane</keyword>
<dbReference type="PANTHER" id="PTHR32432:SF4">
    <property type="entry name" value="CELL DIVISION PROTEIN FTSA"/>
    <property type="match status" value="1"/>
</dbReference>
<evidence type="ECO:0000259" key="7">
    <source>
        <dbReference type="SMART" id="SM00842"/>
    </source>
</evidence>
<keyword evidence="9" id="KW-1185">Reference proteome</keyword>
<dbReference type="Gene3D" id="3.30.420.40">
    <property type="match status" value="2"/>
</dbReference>
<dbReference type="Gene3D" id="3.30.1490.110">
    <property type="match status" value="1"/>
</dbReference>
<comment type="subunit">
    <text evidence="5">Self-interacts. Interacts with FtsZ.</text>
</comment>
<dbReference type="HOGENOM" id="CLU_037850_3_2_7"/>
<evidence type="ECO:0000313" key="8">
    <source>
        <dbReference type="EMBL" id="ACY17701.1"/>
    </source>
</evidence>
<comment type="subcellular location">
    <subcellularLocation>
        <location evidence="5">Cell inner membrane</location>
        <topology evidence="5">Peripheral membrane protein</topology>
        <orientation evidence="5">Cytoplasmic side</orientation>
    </subcellularLocation>
    <text evidence="5">Localizes to the Z ring in an FtsZ-dependent manner. Targeted to the membrane through a conserved C-terminal amphipathic helix.</text>
</comment>
<dbReference type="HAMAP" id="MF_02033">
    <property type="entry name" value="FtsA"/>
    <property type="match status" value="1"/>
</dbReference>
<dbReference type="CDD" id="cd24048">
    <property type="entry name" value="ASKHA_NBD_FtsA"/>
    <property type="match status" value="1"/>
</dbReference>
<dbReference type="GO" id="GO:0009898">
    <property type="term" value="C:cytoplasmic side of plasma membrane"/>
    <property type="evidence" value="ECO:0007669"/>
    <property type="project" value="UniProtKB-UniRule"/>
</dbReference>
<dbReference type="GO" id="GO:0032153">
    <property type="term" value="C:cell division site"/>
    <property type="evidence" value="ECO:0007669"/>
    <property type="project" value="UniProtKB-UniRule"/>
</dbReference>
<protein>
    <recommendedName>
        <fullName evidence="5 6">Cell division protein FtsA</fullName>
    </recommendedName>
</protein>
<keyword evidence="5" id="KW-0997">Cell inner membrane</keyword>
<dbReference type="InterPro" id="IPR043129">
    <property type="entry name" value="ATPase_NBD"/>
</dbReference>
<dbReference type="OrthoDB" id="9810567at2"/>
<dbReference type="FunFam" id="3.30.1490.110:FF:000001">
    <property type="entry name" value="Cell division protein FtsA"/>
    <property type="match status" value="1"/>
</dbReference>
<dbReference type="PANTHER" id="PTHR32432">
    <property type="entry name" value="CELL DIVISION PROTEIN FTSA-RELATED"/>
    <property type="match status" value="1"/>
</dbReference>
<dbReference type="Pfam" id="PF14450">
    <property type="entry name" value="FtsA"/>
    <property type="match status" value="2"/>
</dbReference>
<evidence type="ECO:0000256" key="3">
    <source>
        <dbReference type="ARBA" id="ARBA00023136"/>
    </source>
</evidence>
<dbReference type="InterPro" id="IPR020823">
    <property type="entry name" value="Cell_div_FtsA"/>
</dbReference>
<comment type="similarity">
    <text evidence="5 6">Belongs to the FtsA/MreB family.</text>
</comment>
<dbReference type="NCBIfam" id="TIGR01174">
    <property type="entry name" value="ftsA"/>
    <property type="match status" value="1"/>
</dbReference>
<dbReference type="SMART" id="SM00842">
    <property type="entry name" value="FtsA"/>
    <property type="match status" value="1"/>
</dbReference>
<evidence type="ECO:0000256" key="5">
    <source>
        <dbReference type="HAMAP-Rule" id="MF_02033"/>
    </source>
</evidence>
<proteinExistence type="inferred from homology"/>
<dbReference type="AlphaFoldDB" id="D0LWQ1"/>
<dbReference type="Proteomes" id="UP000001880">
    <property type="component" value="Chromosome"/>
</dbReference>
<keyword evidence="1 5" id="KW-1003">Cell membrane</keyword>
<comment type="function">
    <text evidence="5 6">Cell division protein that is involved in the assembly of the Z ring. May serve as a membrane anchor for the Z ring.</text>
</comment>
<name>D0LWQ1_HALO1</name>
<evidence type="ECO:0000256" key="1">
    <source>
        <dbReference type="ARBA" id="ARBA00022475"/>
    </source>
</evidence>
<sequence length="411" mass="43864">MGKTRRDEIIVGLDIGTTKIAAIVAELTEDGIDIIGIGTAPSRGLRKGVVVNIDATVHAIQKAIDEAENMAGCEISTVYAGISGGHVRGLNSHGIVAVKDKEVREADLGRVIEAAKAVAIPMDREVLHVLPQQYIMDEQDGIRDPLGMAGVRLEAKVHIVTTAVTSAQNVVKCANRCGLQVADIVLEPLASAEAILEPDEKELGVALVDIGGGTADIVLYVEGAIVHTSVLPLGGSHITNDIAVGLRTPLEAAEQIKKRYGCALPSMVEEGETMEVPSVGGREARVMQRQLLVSIVEPRVEEIFEHVRQEIVRSGYWDNLAAGVVLTGGATAMAGIPEMAESVLGLPARRGTPRGVGGLTEVVRSPEYATGVGLVRYGSRVEPEGLRLPPLHAHHERNMLRRMWSRLAEMF</sequence>
<evidence type="ECO:0000256" key="4">
    <source>
        <dbReference type="ARBA" id="ARBA00023306"/>
    </source>
</evidence>
<dbReference type="InterPro" id="IPR050696">
    <property type="entry name" value="FtsA/MreB"/>
</dbReference>
<dbReference type="eggNOG" id="COG0849">
    <property type="taxonomic scope" value="Bacteria"/>
</dbReference>
<keyword evidence="4 5" id="KW-0131">Cell cycle</keyword>
<dbReference type="GO" id="GO:0043093">
    <property type="term" value="P:FtsZ-dependent cytokinesis"/>
    <property type="evidence" value="ECO:0007669"/>
    <property type="project" value="UniProtKB-UniRule"/>
</dbReference>
<evidence type="ECO:0000313" key="9">
    <source>
        <dbReference type="Proteomes" id="UP000001880"/>
    </source>
</evidence>
<gene>
    <name evidence="5" type="primary">ftsA</name>
    <name evidence="8" type="ordered locus">Hoch_5215</name>
</gene>
<feature type="domain" description="SHS2" evidence="7">
    <location>
        <begin position="10"/>
        <end position="195"/>
    </location>
</feature>
<dbReference type="SUPFAM" id="SSF53067">
    <property type="entry name" value="Actin-like ATPase domain"/>
    <property type="match status" value="2"/>
</dbReference>
<accession>D0LWQ1</accession>
<dbReference type="InterPro" id="IPR003494">
    <property type="entry name" value="SHS2_FtsA"/>
</dbReference>
<dbReference type="RefSeq" id="WP_012830293.1">
    <property type="nucleotide sequence ID" value="NC_013440.1"/>
</dbReference>
<evidence type="ECO:0000256" key="2">
    <source>
        <dbReference type="ARBA" id="ARBA00022618"/>
    </source>
</evidence>
<dbReference type="Pfam" id="PF02491">
    <property type="entry name" value="SHS2_FTSA"/>
    <property type="match status" value="1"/>
</dbReference>
<dbReference type="KEGG" id="hoh:Hoch_5215"/>
<dbReference type="EMBL" id="CP001804">
    <property type="protein sequence ID" value="ACY17701.1"/>
    <property type="molecule type" value="Genomic_DNA"/>
</dbReference>
<dbReference type="STRING" id="502025.Hoch_5215"/>
<reference evidence="8 9" key="1">
    <citation type="journal article" date="2010" name="Stand. Genomic Sci.">
        <title>Complete genome sequence of Haliangium ochraceum type strain (SMP-2).</title>
        <authorList>
            <consortium name="US DOE Joint Genome Institute (JGI-PGF)"/>
            <person name="Ivanova N."/>
            <person name="Daum C."/>
            <person name="Lang E."/>
            <person name="Abt B."/>
            <person name="Kopitz M."/>
            <person name="Saunders E."/>
            <person name="Lapidus A."/>
            <person name="Lucas S."/>
            <person name="Glavina Del Rio T."/>
            <person name="Nolan M."/>
            <person name="Tice H."/>
            <person name="Copeland A."/>
            <person name="Cheng J.F."/>
            <person name="Chen F."/>
            <person name="Bruce D."/>
            <person name="Goodwin L."/>
            <person name="Pitluck S."/>
            <person name="Mavromatis K."/>
            <person name="Pati A."/>
            <person name="Mikhailova N."/>
            <person name="Chen A."/>
            <person name="Palaniappan K."/>
            <person name="Land M."/>
            <person name="Hauser L."/>
            <person name="Chang Y.J."/>
            <person name="Jeffries C.D."/>
            <person name="Detter J.C."/>
            <person name="Brettin T."/>
            <person name="Rohde M."/>
            <person name="Goker M."/>
            <person name="Bristow J."/>
            <person name="Markowitz V."/>
            <person name="Eisen J.A."/>
            <person name="Hugenholtz P."/>
            <person name="Kyrpides N.C."/>
            <person name="Klenk H.P."/>
        </authorList>
    </citation>
    <scope>NUCLEOTIDE SEQUENCE [LARGE SCALE GENOMIC DNA]</scope>
    <source>
        <strain evidence="9">DSM 14365 / CIP 107738 / JCM 11303 / AJ 13395 / SMP-2</strain>
    </source>
</reference>